<dbReference type="Proteomes" id="UP000275368">
    <property type="component" value="Chromosome"/>
</dbReference>
<dbReference type="AlphaFoldDB" id="A0A3G9JA21"/>
<gene>
    <name evidence="1" type="ORF">Back11_20830</name>
</gene>
<evidence type="ECO:0000313" key="2">
    <source>
        <dbReference type="Proteomes" id="UP000275368"/>
    </source>
</evidence>
<dbReference type="EMBL" id="AP019308">
    <property type="protein sequence ID" value="BBH20738.1"/>
    <property type="molecule type" value="Genomic_DNA"/>
</dbReference>
<accession>A0A3G9JA21</accession>
<evidence type="ECO:0000313" key="1">
    <source>
        <dbReference type="EMBL" id="BBH20738.1"/>
    </source>
</evidence>
<reference evidence="1 2" key="1">
    <citation type="submission" date="2018-11" db="EMBL/GenBank/DDBJ databases">
        <title>Complete genome sequence of Paenibacillus baekrokdamisoli strain KCTC 33723.</title>
        <authorList>
            <person name="Kang S.W."/>
            <person name="Lee K.C."/>
            <person name="Kim K.K."/>
            <person name="Kim J.S."/>
            <person name="Kim D.S."/>
            <person name="Ko S.H."/>
            <person name="Yang S.H."/>
            <person name="Lee J.S."/>
        </authorList>
    </citation>
    <scope>NUCLEOTIDE SEQUENCE [LARGE SCALE GENOMIC DNA]</scope>
    <source>
        <strain evidence="1 2">KCTC 33723</strain>
    </source>
</reference>
<dbReference type="Gene3D" id="3.40.50.1980">
    <property type="entry name" value="Nitrogenase molybdenum iron protein domain"/>
    <property type="match status" value="1"/>
</dbReference>
<proteinExistence type="predicted"/>
<protein>
    <recommendedName>
        <fullName evidence="3">Fe/B12 periplasmic-binding domain-containing protein</fullName>
    </recommendedName>
</protein>
<keyword evidence="2" id="KW-1185">Reference proteome</keyword>
<sequence length="44" mass="5029">MVKAGHVYELDSKSSWLYSGKIACEKVIDDITKLLVKKNFKNLD</sequence>
<evidence type="ECO:0008006" key="3">
    <source>
        <dbReference type="Google" id="ProtNLM"/>
    </source>
</evidence>
<name>A0A3G9JA21_9BACL</name>
<organism evidence="1 2">
    <name type="scientific">Paenibacillus baekrokdamisoli</name>
    <dbReference type="NCBI Taxonomy" id="1712516"/>
    <lineage>
        <taxon>Bacteria</taxon>
        <taxon>Bacillati</taxon>
        <taxon>Bacillota</taxon>
        <taxon>Bacilli</taxon>
        <taxon>Bacillales</taxon>
        <taxon>Paenibacillaceae</taxon>
        <taxon>Paenibacillus</taxon>
    </lineage>
</organism>
<dbReference type="KEGG" id="pbk:Back11_20830"/>